<evidence type="ECO:0000313" key="2">
    <source>
        <dbReference type="Proteomes" id="UP001164929"/>
    </source>
</evidence>
<dbReference type="EMBL" id="JAQIZT010000016">
    <property type="protein sequence ID" value="KAJ6968189.1"/>
    <property type="molecule type" value="Genomic_DNA"/>
</dbReference>
<comment type="caution">
    <text evidence="1">The sequence shown here is derived from an EMBL/GenBank/DDBJ whole genome shotgun (WGS) entry which is preliminary data.</text>
</comment>
<sequence length="83" mass="9909">MNFSKSKSPSHNLSVQYSDQFLLVNRVSNNNKSYSFSISQRIPSKHLKTTALNPETELYIWRKRYYNNEKTDKFYTHTHTYPS</sequence>
<reference evidence="1 2" key="1">
    <citation type="journal article" date="2023" name="Mol. Ecol. Resour.">
        <title>Chromosome-level genome assembly of a triploid poplar Populus alba 'Berolinensis'.</title>
        <authorList>
            <person name="Chen S."/>
            <person name="Yu Y."/>
            <person name="Wang X."/>
            <person name="Wang S."/>
            <person name="Zhang T."/>
            <person name="Zhou Y."/>
            <person name="He R."/>
            <person name="Meng N."/>
            <person name="Wang Y."/>
            <person name="Liu W."/>
            <person name="Liu Z."/>
            <person name="Liu J."/>
            <person name="Guo Q."/>
            <person name="Huang H."/>
            <person name="Sederoff R.R."/>
            <person name="Wang G."/>
            <person name="Qu G."/>
            <person name="Chen S."/>
        </authorList>
    </citation>
    <scope>NUCLEOTIDE SEQUENCE [LARGE SCALE GENOMIC DNA]</scope>
    <source>
        <strain evidence="1">SC-2020</strain>
    </source>
</reference>
<name>A0AAD6LKU4_9ROSI</name>
<dbReference type="AlphaFoldDB" id="A0AAD6LKU4"/>
<organism evidence="1 2">
    <name type="scientific">Populus alba x Populus x berolinensis</name>
    <dbReference type="NCBI Taxonomy" id="444605"/>
    <lineage>
        <taxon>Eukaryota</taxon>
        <taxon>Viridiplantae</taxon>
        <taxon>Streptophyta</taxon>
        <taxon>Embryophyta</taxon>
        <taxon>Tracheophyta</taxon>
        <taxon>Spermatophyta</taxon>
        <taxon>Magnoliopsida</taxon>
        <taxon>eudicotyledons</taxon>
        <taxon>Gunneridae</taxon>
        <taxon>Pentapetalae</taxon>
        <taxon>rosids</taxon>
        <taxon>fabids</taxon>
        <taxon>Malpighiales</taxon>
        <taxon>Salicaceae</taxon>
        <taxon>Saliceae</taxon>
        <taxon>Populus</taxon>
    </lineage>
</organism>
<dbReference type="Proteomes" id="UP001164929">
    <property type="component" value="Chromosome 16"/>
</dbReference>
<evidence type="ECO:0000313" key="1">
    <source>
        <dbReference type="EMBL" id="KAJ6968189.1"/>
    </source>
</evidence>
<proteinExistence type="predicted"/>
<protein>
    <submittedName>
        <fullName evidence="1">Uncharacterized protein</fullName>
    </submittedName>
</protein>
<gene>
    <name evidence="1" type="ORF">NC653_036205</name>
</gene>
<accession>A0AAD6LKU4</accession>
<keyword evidence="2" id="KW-1185">Reference proteome</keyword>